<dbReference type="SUPFAM" id="SSF53474">
    <property type="entry name" value="alpha/beta-Hydrolases"/>
    <property type="match status" value="1"/>
</dbReference>
<dbReference type="KEGG" id="sbae:DSM104329_02197"/>
<feature type="region of interest" description="Disordered" evidence="1">
    <location>
        <begin position="235"/>
        <end position="256"/>
    </location>
</feature>
<dbReference type="Proteomes" id="UP001162834">
    <property type="component" value="Chromosome"/>
</dbReference>
<dbReference type="InterPro" id="IPR029058">
    <property type="entry name" value="AB_hydrolase_fold"/>
</dbReference>
<dbReference type="EMBL" id="CP087164">
    <property type="protein sequence ID" value="UGS35801.1"/>
    <property type="molecule type" value="Genomic_DNA"/>
</dbReference>
<dbReference type="RefSeq" id="WP_259315484.1">
    <property type="nucleotide sequence ID" value="NZ_CP087164.1"/>
</dbReference>
<evidence type="ECO:0000313" key="2">
    <source>
        <dbReference type="EMBL" id="UGS35801.1"/>
    </source>
</evidence>
<proteinExistence type="predicted"/>
<name>A0A9E6XWJ4_9ACTN</name>
<evidence type="ECO:0000256" key="1">
    <source>
        <dbReference type="SAM" id="MobiDB-lite"/>
    </source>
</evidence>
<accession>A0A9E6XWJ4</accession>
<sequence>MDVLDFRTEEEPGGAEHLLVSWPGLRLGGVSPRPTLDRLARFRAHKLNIAADGHTYIGPRRSLWGARASVDVVRAEMARLGVRRENVIAYGPSVRAVCALWMGFQAEVGRIIGGGAPIRMGRRLRTLDRVAGASPEAIAFRDHFLSLADADPPASPSDVFFDEMIHDAARAVTLPTKVHLLVSPDDEMYDDNVELAALFDRLDPIECHLDVIAYGRHGGVKDAFKRYLTDTLREAGVPRRRAPRAERAPEPVRSET</sequence>
<gene>
    <name evidence="2" type="ORF">DSM104329_02197</name>
</gene>
<dbReference type="AlphaFoldDB" id="A0A9E6XWJ4"/>
<keyword evidence="3" id="KW-1185">Reference proteome</keyword>
<evidence type="ECO:0008006" key="4">
    <source>
        <dbReference type="Google" id="ProtNLM"/>
    </source>
</evidence>
<organism evidence="2 3">
    <name type="scientific">Capillimicrobium parvum</name>
    <dbReference type="NCBI Taxonomy" id="2884022"/>
    <lineage>
        <taxon>Bacteria</taxon>
        <taxon>Bacillati</taxon>
        <taxon>Actinomycetota</taxon>
        <taxon>Thermoleophilia</taxon>
        <taxon>Solirubrobacterales</taxon>
        <taxon>Capillimicrobiaceae</taxon>
        <taxon>Capillimicrobium</taxon>
    </lineage>
</organism>
<reference evidence="2" key="1">
    <citation type="journal article" date="2022" name="Int. J. Syst. Evol. Microbiol.">
        <title>Pseudomonas aegrilactucae sp. nov. and Pseudomonas morbosilactucae sp. nov., pathogens causing bacterial rot of lettuce in Japan.</title>
        <authorList>
            <person name="Sawada H."/>
            <person name="Fujikawa T."/>
            <person name="Satou M."/>
        </authorList>
    </citation>
    <scope>NUCLEOTIDE SEQUENCE</scope>
    <source>
        <strain evidence="2">0166_1</strain>
    </source>
</reference>
<protein>
    <recommendedName>
        <fullName evidence="4">Alpha/beta hydrolase</fullName>
    </recommendedName>
</protein>
<evidence type="ECO:0000313" key="3">
    <source>
        <dbReference type="Proteomes" id="UP001162834"/>
    </source>
</evidence>